<evidence type="ECO:0000313" key="1">
    <source>
        <dbReference type="EMBL" id="KAI5677863.1"/>
    </source>
</evidence>
<sequence>MCEERPCWPTLRLGPDEKSFSSKPSWGLGFIQKQVVLKNPICHSIAKLQCFSIHKGNTVPGCNDQESENRVEDDFIYIQHTVLLSSLPTSVAGIRPHDVLLASGVCILF</sequence>
<gene>
    <name evidence="1" type="ORF">M9H77_08813</name>
</gene>
<dbReference type="Proteomes" id="UP001060085">
    <property type="component" value="Linkage Group LG02"/>
</dbReference>
<organism evidence="1 2">
    <name type="scientific">Catharanthus roseus</name>
    <name type="common">Madagascar periwinkle</name>
    <name type="synonym">Vinca rosea</name>
    <dbReference type="NCBI Taxonomy" id="4058"/>
    <lineage>
        <taxon>Eukaryota</taxon>
        <taxon>Viridiplantae</taxon>
        <taxon>Streptophyta</taxon>
        <taxon>Embryophyta</taxon>
        <taxon>Tracheophyta</taxon>
        <taxon>Spermatophyta</taxon>
        <taxon>Magnoliopsida</taxon>
        <taxon>eudicotyledons</taxon>
        <taxon>Gunneridae</taxon>
        <taxon>Pentapetalae</taxon>
        <taxon>asterids</taxon>
        <taxon>lamiids</taxon>
        <taxon>Gentianales</taxon>
        <taxon>Apocynaceae</taxon>
        <taxon>Rauvolfioideae</taxon>
        <taxon>Vinceae</taxon>
        <taxon>Catharanthinae</taxon>
        <taxon>Catharanthus</taxon>
    </lineage>
</organism>
<accession>A0ACC0BZ99</accession>
<evidence type="ECO:0000313" key="2">
    <source>
        <dbReference type="Proteomes" id="UP001060085"/>
    </source>
</evidence>
<dbReference type="EMBL" id="CM044702">
    <property type="protein sequence ID" value="KAI5677863.1"/>
    <property type="molecule type" value="Genomic_DNA"/>
</dbReference>
<reference evidence="2" key="1">
    <citation type="journal article" date="2023" name="Nat. Plants">
        <title>Single-cell RNA sequencing provides a high-resolution roadmap for understanding the multicellular compartmentation of specialized metabolism.</title>
        <authorList>
            <person name="Sun S."/>
            <person name="Shen X."/>
            <person name="Li Y."/>
            <person name="Li Y."/>
            <person name="Wang S."/>
            <person name="Li R."/>
            <person name="Zhang H."/>
            <person name="Shen G."/>
            <person name="Guo B."/>
            <person name="Wei J."/>
            <person name="Xu J."/>
            <person name="St-Pierre B."/>
            <person name="Chen S."/>
            <person name="Sun C."/>
        </authorList>
    </citation>
    <scope>NUCLEOTIDE SEQUENCE [LARGE SCALE GENOMIC DNA]</scope>
</reference>
<protein>
    <submittedName>
        <fullName evidence="1">Uncharacterized protein</fullName>
    </submittedName>
</protein>
<proteinExistence type="predicted"/>
<keyword evidence="2" id="KW-1185">Reference proteome</keyword>
<name>A0ACC0BZ99_CATRO</name>
<comment type="caution">
    <text evidence="1">The sequence shown here is derived from an EMBL/GenBank/DDBJ whole genome shotgun (WGS) entry which is preliminary data.</text>
</comment>